<sequence length="59" mass="6475">MMYSETTGGEAVDGRLGSLTAHTCTTDIDIKLIDGYSPATRLRGSTEFATKLYQTRNRC</sequence>
<dbReference type="Proteomes" id="UP000078542">
    <property type="component" value="Unassembled WGS sequence"/>
</dbReference>
<name>A0A195D386_9HYME</name>
<organism evidence="1 2">
    <name type="scientific">Cyphomyrmex costatus</name>
    <dbReference type="NCBI Taxonomy" id="456900"/>
    <lineage>
        <taxon>Eukaryota</taxon>
        <taxon>Metazoa</taxon>
        <taxon>Ecdysozoa</taxon>
        <taxon>Arthropoda</taxon>
        <taxon>Hexapoda</taxon>
        <taxon>Insecta</taxon>
        <taxon>Pterygota</taxon>
        <taxon>Neoptera</taxon>
        <taxon>Endopterygota</taxon>
        <taxon>Hymenoptera</taxon>
        <taxon>Apocrita</taxon>
        <taxon>Aculeata</taxon>
        <taxon>Formicoidea</taxon>
        <taxon>Formicidae</taxon>
        <taxon>Myrmicinae</taxon>
        <taxon>Cyphomyrmex</taxon>
    </lineage>
</organism>
<accession>A0A195D386</accession>
<gene>
    <name evidence="1" type="ORF">ALC62_01565</name>
</gene>
<evidence type="ECO:0000313" key="1">
    <source>
        <dbReference type="EMBL" id="KYN07363.1"/>
    </source>
</evidence>
<keyword evidence="2" id="KW-1185">Reference proteome</keyword>
<evidence type="ECO:0000313" key="2">
    <source>
        <dbReference type="Proteomes" id="UP000078542"/>
    </source>
</evidence>
<dbReference type="EMBL" id="KQ976885">
    <property type="protein sequence ID" value="KYN07363.1"/>
    <property type="molecule type" value="Genomic_DNA"/>
</dbReference>
<protein>
    <submittedName>
        <fullName evidence="1">Uncharacterized protein</fullName>
    </submittedName>
</protein>
<reference evidence="1 2" key="1">
    <citation type="submission" date="2016-03" db="EMBL/GenBank/DDBJ databases">
        <title>Cyphomyrmex costatus WGS genome.</title>
        <authorList>
            <person name="Nygaard S."/>
            <person name="Hu H."/>
            <person name="Boomsma J."/>
            <person name="Zhang G."/>
        </authorList>
    </citation>
    <scope>NUCLEOTIDE SEQUENCE [LARGE SCALE GENOMIC DNA]</scope>
    <source>
        <strain evidence="1">MS0001</strain>
        <tissue evidence="1">Whole body</tissue>
    </source>
</reference>
<dbReference type="AlphaFoldDB" id="A0A195D386"/>
<proteinExistence type="predicted"/>